<accession>A0A1F4U592</accession>
<proteinExistence type="predicted"/>
<dbReference type="Proteomes" id="UP000177025">
    <property type="component" value="Unassembled WGS sequence"/>
</dbReference>
<sequence>MKYLSLLMILSIFCIMCTREEVTYFCHLYGYLKDITDSTGIDSMRIDIYDIDPGQTNQSRIRTIISETRDSISGFFELDSVCWGTSQMQGIGYVTIRIDSTKNPNYPNKIWQPDLHTAVDTIELYIGQL</sequence>
<organism evidence="1 2">
    <name type="scientific">candidate division WOR-3 bacterium RBG_13_43_14</name>
    <dbReference type="NCBI Taxonomy" id="1802590"/>
    <lineage>
        <taxon>Bacteria</taxon>
        <taxon>Bacteria division WOR-3</taxon>
    </lineage>
</organism>
<name>A0A1F4U592_UNCW3</name>
<reference evidence="1 2" key="1">
    <citation type="journal article" date="2016" name="Nat. Commun.">
        <title>Thousands of microbial genomes shed light on interconnected biogeochemical processes in an aquifer system.</title>
        <authorList>
            <person name="Anantharaman K."/>
            <person name="Brown C.T."/>
            <person name="Hug L.A."/>
            <person name="Sharon I."/>
            <person name="Castelle C.J."/>
            <person name="Probst A.J."/>
            <person name="Thomas B.C."/>
            <person name="Singh A."/>
            <person name="Wilkins M.J."/>
            <person name="Karaoz U."/>
            <person name="Brodie E.L."/>
            <person name="Williams K.H."/>
            <person name="Hubbard S.S."/>
            <person name="Banfield J.F."/>
        </authorList>
    </citation>
    <scope>NUCLEOTIDE SEQUENCE [LARGE SCALE GENOMIC DNA]</scope>
</reference>
<gene>
    <name evidence="1" type="ORF">A2Y85_03670</name>
</gene>
<evidence type="ECO:0000313" key="1">
    <source>
        <dbReference type="EMBL" id="OGC40049.1"/>
    </source>
</evidence>
<comment type="caution">
    <text evidence="1">The sequence shown here is derived from an EMBL/GenBank/DDBJ whole genome shotgun (WGS) entry which is preliminary data.</text>
</comment>
<evidence type="ECO:0000313" key="2">
    <source>
        <dbReference type="Proteomes" id="UP000177025"/>
    </source>
</evidence>
<dbReference type="AlphaFoldDB" id="A0A1F4U592"/>
<dbReference type="EMBL" id="MEUM01000129">
    <property type="protein sequence ID" value="OGC40049.1"/>
    <property type="molecule type" value="Genomic_DNA"/>
</dbReference>
<protein>
    <submittedName>
        <fullName evidence="1">Uncharacterized protein</fullName>
    </submittedName>
</protein>